<dbReference type="PANTHER" id="PTHR35011:SF2">
    <property type="entry name" value="2,3-DIKETO-L-GULONATE TRAP TRANSPORTER SMALL PERMEASE PROTEIN YIAM"/>
    <property type="match status" value="1"/>
</dbReference>
<accession>A0A238L7V9</accession>
<proteinExistence type="inferred from homology"/>
<evidence type="ECO:0000256" key="2">
    <source>
        <dbReference type="ARBA" id="ARBA00022448"/>
    </source>
</evidence>
<keyword evidence="6 9" id="KW-1133">Transmembrane helix</keyword>
<feature type="domain" description="Tripartite ATP-independent periplasmic transporters DctQ component" evidence="10">
    <location>
        <begin position="41"/>
        <end position="170"/>
    </location>
</feature>
<sequence>MIQNDEQTGAAIVAPRSERLVSPVVRVFGAVSSLLILTTLFLTLYSIVMRYVFSRPPVWIDEFIGYLLVALIMCGVAEAYRQRDHIAIDLVTAKLGRRGRFAKGVWSDICVFAFALVLGVSSWEAIEFAHMFGSYSSGAIEIQTWIPQVPMLIAATLLGAFAIARLIGRFSKERQT</sequence>
<evidence type="ECO:0000256" key="4">
    <source>
        <dbReference type="ARBA" id="ARBA00022519"/>
    </source>
</evidence>
<dbReference type="GO" id="GO:0022857">
    <property type="term" value="F:transmembrane transporter activity"/>
    <property type="evidence" value="ECO:0007669"/>
    <property type="project" value="UniProtKB-UniRule"/>
</dbReference>
<feature type="transmembrane region" description="Helical" evidence="9">
    <location>
        <begin position="24"/>
        <end position="48"/>
    </location>
</feature>
<evidence type="ECO:0000256" key="3">
    <source>
        <dbReference type="ARBA" id="ARBA00022475"/>
    </source>
</evidence>
<feature type="transmembrane region" description="Helical" evidence="9">
    <location>
        <begin position="63"/>
        <end position="80"/>
    </location>
</feature>
<dbReference type="GO" id="GO:0005886">
    <property type="term" value="C:plasma membrane"/>
    <property type="evidence" value="ECO:0007669"/>
    <property type="project" value="UniProtKB-SubCell"/>
</dbReference>
<evidence type="ECO:0000256" key="5">
    <source>
        <dbReference type="ARBA" id="ARBA00022692"/>
    </source>
</evidence>
<evidence type="ECO:0000256" key="8">
    <source>
        <dbReference type="ARBA" id="ARBA00038436"/>
    </source>
</evidence>
<dbReference type="GO" id="GO:0015740">
    <property type="term" value="P:C4-dicarboxylate transport"/>
    <property type="evidence" value="ECO:0007669"/>
    <property type="project" value="TreeGrafter"/>
</dbReference>
<comment type="function">
    <text evidence="9">Part of the tripartite ATP-independent periplasmic (TRAP) transport system.</text>
</comment>
<feature type="transmembrane region" description="Helical" evidence="9">
    <location>
        <begin position="145"/>
        <end position="167"/>
    </location>
</feature>
<reference evidence="12" key="1">
    <citation type="submission" date="2017-05" db="EMBL/GenBank/DDBJ databases">
        <authorList>
            <person name="Rodrigo-Torres L."/>
            <person name="Arahal R. D."/>
            <person name="Lucena T."/>
        </authorList>
    </citation>
    <scope>NUCLEOTIDE SEQUENCE [LARGE SCALE GENOMIC DNA]</scope>
    <source>
        <strain evidence="12">CECT 8621</strain>
    </source>
</reference>
<dbReference type="EMBL" id="FXYE01000004">
    <property type="protein sequence ID" value="SMX51088.1"/>
    <property type="molecule type" value="Genomic_DNA"/>
</dbReference>
<evidence type="ECO:0000256" key="1">
    <source>
        <dbReference type="ARBA" id="ARBA00004429"/>
    </source>
</evidence>
<keyword evidence="12" id="KW-1185">Reference proteome</keyword>
<dbReference type="OrthoDB" id="4250245at2"/>
<protein>
    <recommendedName>
        <fullName evidence="9">TRAP transporter small permease protein</fullName>
    </recommendedName>
</protein>
<keyword evidence="7 9" id="KW-0472">Membrane</keyword>
<dbReference type="Proteomes" id="UP000202922">
    <property type="component" value="Unassembled WGS sequence"/>
</dbReference>
<name>A0A238L7V9_9RHOB</name>
<feature type="transmembrane region" description="Helical" evidence="9">
    <location>
        <begin position="101"/>
        <end position="125"/>
    </location>
</feature>
<keyword evidence="4 9" id="KW-0997">Cell inner membrane</keyword>
<evidence type="ECO:0000256" key="7">
    <source>
        <dbReference type="ARBA" id="ARBA00023136"/>
    </source>
</evidence>
<dbReference type="Pfam" id="PF04290">
    <property type="entry name" value="DctQ"/>
    <property type="match status" value="1"/>
</dbReference>
<dbReference type="InterPro" id="IPR055348">
    <property type="entry name" value="DctQ"/>
</dbReference>
<keyword evidence="3" id="KW-1003">Cell membrane</keyword>
<comment type="similarity">
    <text evidence="8 9">Belongs to the TRAP transporter small permease family.</text>
</comment>
<dbReference type="AlphaFoldDB" id="A0A238L7V9"/>
<evidence type="ECO:0000313" key="12">
    <source>
        <dbReference type="Proteomes" id="UP000202922"/>
    </source>
</evidence>
<evidence type="ECO:0000256" key="6">
    <source>
        <dbReference type="ARBA" id="ARBA00022989"/>
    </source>
</evidence>
<evidence type="ECO:0000256" key="9">
    <source>
        <dbReference type="RuleBase" id="RU369079"/>
    </source>
</evidence>
<comment type="subcellular location">
    <subcellularLocation>
        <location evidence="1 9">Cell inner membrane</location>
        <topology evidence="1 9">Multi-pass membrane protein</topology>
    </subcellularLocation>
</comment>
<comment type="subunit">
    <text evidence="9">The complex comprises the extracytoplasmic solute receptor protein and the two transmembrane proteins.</text>
</comment>
<dbReference type="RefSeq" id="WP_093968784.1">
    <property type="nucleotide sequence ID" value="NZ_FXYE01000004.1"/>
</dbReference>
<gene>
    <name evidence="11" type="ORF">COL8621_03618</name>
</gene>
<evidence type="ECO:0000259" key="10">
    <source>
        <dbReference type="Pfam" id="PF04290"/>
    </source>
</evidence>
<organism evidence="11 12">
    <name type="scientific">Actibacterium lipolyticum</name>
    <dbReference type="NCBI Taxonomy" id="1524263"/>
    <lineage>
        <taxon>Bacteria</taxon>
        <taxon>Pseudomonadati</taxon>
        <taxon>Pseudomonadota</taxon>
        <taxon>Alphaproteobacteria</taxon>
        <taxon>Rhodobacterales</taxon>
        <taxon>Roseobacteraceae</taxon>
        <taxon>Actibacterium</taxon>
    </lineage>
</organism>
<dbReference type="InterPro" id="IPR007387">
    <property type="entry name" value="TRAP_DctQ"/>
</dbReference>
<keyword evidence="5 9" id="KW-0812">Transmembrane</keyword>
<keyword evidence="2 9" id="KW-0813">Transport</keyword>
<evidence type="ECO:0000313" key="11">
    <source>
        <dbReference type="EMBL" id="SMX51088.1"/>
    </source>
</evidence>
<dbReference type="PANTHER" id="PTHR35011">
    <property type="entry name" value="2,3-DIKETO-L-GULONATE TRAP TRANSPORTER SMALL PERMEASE PROTEIN YIAM"/>
    <property type="match status" value="1"/>
</dbReference>